<dbReference type="InterPro" id="IPR020846">
    <property type="entry name" value="MFS_dom"/>
</dbReference>
<evidence type="ECO:0000313" key="5">
    <source>
        <dbReference type="Proteomes" id="UP000838756"/>
    </source>
</evidence>
<dbReference type="PANTHER" id="PTHR11360">
    <property type="entry name" value="MONOCARBOXYLATE TRANSPORTER"/>
    <property type="match status" value="1"/>
</dbReference>
<feature type="transmembrane region" description="Helical" evidence="2">
    <location>
        <begin position="58"/>
        <end position="78"/>
    </location>
</feature>
<dbReference type="AlphaFoldDB" id="A0A8S4SMX2"/>
<evidence type="ECO:0000256" key="2">
    <source>
        <dbReference type="SAM" id="Phobius"/>
    </source>
</evidence>
<dbReference type="Gene3D" id="1.20.1250.20">
    <property type="entry name" value="MFS general substrate transporter like domains"/>
    <property type="match status" value="1"/>
</dbReference>
<comment type="caution">
    <text evidence="4">The sequence shown here is derived from an EMBL/GenBank/DDBJ whole genome shotgun (WGS) entry which is preliminary data.</text>
</comment>
<name>A0A8S4SMX2_9NEOP</name>
<feature type="transmembrane region" description="Helical" evidence="2">
    <location>
        <begin position="20"/>
        <end position="46"/>
    </location>
</feature>
<organism evidence="4 5">
    <name type="scientific">Pararge aegeria aegeria</name>
    <dbReference type="NCBI Taxonomy" id="348720"/>
    <lineage>
        <taxon>Eukaryota</taxon>
        <taxon>Metazoa</taxon>
        <taxon>Ecdysozoa</taxon>
        <taxon>Arthropoda</taxon>
        <taxon>Hexapoda</taxon>
        <taxon>Insecta</taxon>
        <taxon>Pterygota</taxon>
        <taxon>Neoptera</taxon>
        <taxon>Endopterygota</taxon>
        <taxon>Lepidoptera</taxon>
        <taxon>Glossata</taxon>
        <taxon>Ditrysia</taxon>
        <taxon>Papilionoidea</taxon>
        <taxon>Nymphalidae</taxon>
        <taxon>Satyrinae</taxon>
        <taxon>Satyrini</taxon>
        <taxon>Parargina</taxon>
        <taxon>Pararge</taxon>
    </lineage>
</organism>
<dbReference type="PROSITE" id="PS50850">
    <property type="entry name" value="MFS"/>
    <property type="match status" value="1"/>
</dbReference>
<feature type="transmembrane region" description="Helical" evidence="2">
    <location>
        <begin position="337"/>
        <end position="354"/>
    </location>
</feature>
<feature type="transmembrane region" description="Helical" evidence="2">
    <location>
        <begin position="90"/>
        <end position="108"/>
    </location>
</feature>
<dbReference type="OrthoDB" id="6499973at2759"/>
<feature type="transmembrane region" description="Helical" evidence="2">
    <location>
        <begin position="179"/>
        <end position="197"/>
    </location>
</feature>
<dbReference type="InterPro" id="IPR011701">
    <property type="entry name" value="MFS"/>
</dbReference>
<feature type="transmembrane region" description="Helical" evidence="2">
    <location>
        <begin position="146"/>
        <end position="167"/>
    </location>
</feature>
<proteinExistence type="predicted"/>
<keyword evidence="2" id="KW-1133">Transmembrane helix</keyword>
<feature type="transmembrane region" description="Helical" evidence="2">
    <location>
        <begin position="360"/>
        <end position="383"/>
    </location>
</feature>
<feature type="transmembrane region" description="Helical" evidence="2">
    <location>
        <begin position="395"/>
        <end position="415"/>
    </location>
</feature>
<dbReference type="GO" id="GO:0008028">
    <property type="term" value="F:monocarboxylic acid transmembrane transporter activity"/>
    <property type="evidence" value="ECO:0007669"/>
    <property type="project" value="TreeGrafter"/>
</dbReference>
<dbReference type="InterPro" id="IPR036259">
    <property type="entry name" value="MFS_trans_sf"/>
</dbReference>
<keyword evidence="5" id="KW-1185">Reference proteome</keyword>
<comment type="subcellular location">
    <subcellularLocation>
        <location evidence="1">Membrane</location>
        <topology evidence="1">Multi-pass membrane protein</topology>
    </subcellularLocation>
</comment>
<dbReference type="Proteomes" id="UP000838756">
    <property type="component" value="Unassembled WGS sequence"/>
</dbReference>
<feature type="transmembrane region" description="Helical" evidence="2">
    <location>
        <begin position="427"/>
        <end position="448"/>
    </location>
</feature>
<dbReference type="InterPro" id="IPR050327">
    <property type="entry name" value="Proton-linked_MCT"/>
</dbReference>
<keyword evidence="2" id="KW-0812">Transmembrane</keyword>
<feature type="transmembrane region" description="Helical" evidence="2">
    <location>
        <begin position="310"/>
        <end position="330"/>
    </location>
</feature>
<reference evidence="4" key="1">
    <citation type="submission" date="2022-03" db="EMBL/GenBank/DDBJ databases">
        <authorList>
            <person name="Lindestad O."/>
        </authorList>
    </citation>
    <scope>NUCLEOTIDE SEQUENCE</scope>
</reference>
<keyword evidence="2" id="KW-0472">Membrane</keyword>
<evidence type="ECO:0000259" key="3">
    <source>
        <dbReference type="PROSITE" id="PS50850"/>
    </source>
</evidence>
<protein>
    <submittedName>
        <fullName evidence="4">Jg21948 protein</fullName>
    </submittedName>
</protein>
<accession>A0A8S4SMX2</accession>
<evidence type="ECO:0000256" key="1">
    <source>
        <dbReference type="ARBA" id="ARBA00004141"/>
    </source>
</evidence>
<dbReference type="EMBL" id="CAKXAJ010026406">
    <property type="protein sequence ID" value="CAH2267895.1"/>
    <property type="molecule type" value="Genomic_DNA"/>
</dbReference>
<dbReference type="GO" id="GO:0016020">
    <property type="term" value="C:membrane"/>
    <property type="evidence" value="ECO:0007669"/>
    <property type="project" value="UniProtKB-SubCell"/>
</dbReference>
<feature type="transmembrane region" description="Helical" evidence="2">
    <location>
        <begin position="267"/>
        <end position="290"/>
    </location>
</feature>
<gene>
    <name evidence="4" type="primary">jg21948</name>
    <name evidence="4" type="ORF">PAEG_LOCUS26376</name>
</gene>
<dbReference type="SUPFAM" id="SSF103473">
    <property type="entry name" value="MFS general substrate transporter"/>
    <property type="match status" value="1"/>
</dbReference>
<sequence length="465" mass="51497">MSDKEAKSIKYELVPPDGGWGYMIGLGVILNLSTLMAFINCFGMLFKDLFIEINMDSTGVTVFSGIAASCIAISGFIAMPLQKIMSLRQLGLLAAFMFNLGTFCTVFVNTKFLFILTQGMIQGLGNGLVYNLSCTVLNNYFVKRRMLAFSLTQTIAAVFCLLSPQFVKWSIENYGSQGTLLLVSAISMHNILGMALMQPVSWHMKKVEILEPKQNEMKLLLTEDKKSEANKNTYKSDKSEHDIDKNHDSQIKKFLSHFIDFSIFKSFVLSNACIGVSFSSFLDLMFTMLLPQALYSLGWSEGEVARALSLTALGDLATRIAIILLSGVLNKFGSHETYVAGLFIAFVSRIGMLWSNNNIVILTFITIMGVSRSTITVLVPVVVADTVGQEKFTSAIGMLLMLFGIFNCTVGPVIGAIRDLTNSYSTAFYIITSCFGVIVISWSIELLYKRTMRNKMLKKEAPFKS</sequence>
<feature type="domain" description="Major facilitator superfamily (MFS) profile" evidence="3">
    <location>
        <begin position="268"/>
        <end position="465"/>
    </location>
</feature>
<dbReference type="Pfam" id="PF07690">
    <property type="entry name" value="MFS_1"/>
    <property type="match status" value="2"/>
</dbReference>
<evidence type="ECO:0000313" key="4">
    <source>
        <dbReference type="EMBL" id="CAH2267895.1"/>
    </source>
</evidence>
<dbReference type="PANTHER" id="PTHR11360:SF309">
    <property type="entry name" value="MONOCARBOXYLATE TRANSPORTER 7-LIKE PROTEIN"/>
    <property type="match status" value="1"/>
</dbReference>